<evidence type="ECO:0000313" key="3">
    <source>
        <dbReference type="Proteomes" id="UP001642487"/>
    </source>
</evidence>
<evidence type="ECO:0000313" key="2">
    <source>
        <dbReference type="EMBL" id="CAK9309187.1"/>
    </source>
</evidence>
<reference evidence="2 3" key="1">
    <citation type="submission" date="2024-03" db="EMBL/GenBank/DDBJ databases">
        <authorList>
            <person name="Gkanogiannis A."/>
            <person name="Becerra Lopez-Lavalle L."/>
        </authorList>
    </citation>
    <scope>NUCLEOTIDE SEQUENCE [LARGE SCALE GENOMIC DNA]</scope>
</reference>
<accession>A0ABP0XRL0</accession>
<protein>
    <submittedName>
        <fullName evidence="2">Uncharacterized protein</fullName>
    </submittedName>
</protein>
<gene>
    <name evidence="2" type="ORF">CITCOLO1_LOCUS729</name>
</gene>
<name>A0ABP0XRL0_9ROSI</name>
<evidence type="ECO:0000256" key="1">
    <source>
        <dbReference type="SAM" id="MobiDB-lite"/>
    </source>
</evidence>
<sequence length="79" mass="8860">QRKLESTFNGHLRFVQERPIKAPKISPRKTSNEDPSSSTDNEDVVGYVRGRWTATSDGTDRGWLGENTSRLAADLHCKS</sequence>
<keyword evidence="3" id="KW-1185">Reference proteome</keyword>
<feature type="region of interest" description="Disordered" evidence="1">
    <location>
        <begin position="15"/>
        <end position="45"/>
    </location>
</feature>
<dbReference type="EMBL" id="OZ021735">
    <property type="protein sequence ID" value="CAK9309187.1"/>
    <property type="molecule type" value="Genomic_DNA"/>
</dbReference>
<dbReference type="Proteomes" id="UP001642487">
    <property type="component" value="Chromosome 1"/>
</dbReference>
<proteinExistence type="predicted"/>
<feature type="non-terminal residue" evidence="2">
    <location>
        <position position="1"/>
    </location>
</feature>
<organism evidence="2 3">
    <name type="scientific">Citrullus colocynthis</name>
    <name type="common">colocynth</name>
    <dbReference type="NCBI Taxonomy" id="252529"/>
    <lineage>
        <taxon>Eukaryota</taxon>
        <taxon>Viridiplantae</taxon>
        <taxon>Streptophyta</taxon>
        <taxon>Embryophyta</taxon>
        <taxon>Tracheophyta</taxon>
        <taxon>Spermatophyta</taxon>
        <taxon>Magnoliopsida</taxon>
        <taxon>eudicotyledons</taxon>
        <taxon>Gunneridae</taxon>
        <taxon>Pentapetalae</taxon>
        <taxon>rosids</taxon>
        <taxon>fabids</taxon>
        <taxon>Cucurbitales</taxon>
        <taxon>Cucurbitaceae</taxon>
        <taxon>Benincaseae</taxon>
        <taxon>Citrullus</taxon>
    </lineage>
</organism>